<dbReference type="Proteomes" id="UP001066276">
    <property type="component" value="Chromosome 1_2"/>
</dbReference>
<gene>
    <name evidence="2" type="ORF">NDU88_001330</name>
</gene>
<organism evidence="2 3">
    <name type="scientific">Pleurodeles waltl</name>
    <name type="common">Iberian ribbed newt</name>
    <dbReference type="NCBI Taxonomy" id="8319"/>
    <lineage>
        <taxon>Eukaryota</taxon>
        <taxon>Metazoa</taxon>
        <taxon>Chordata</taxon>
        <taxon>Craniata</taxon>
        <taxon>Vertebrata</taxon>
        <taxon>Euteleostomi</taxon>
        <taxon>Amphibia</taxon>
        <taxon>Batrachia</taxon>
        <taxon>Caudata</taxon>
        <taxon>Salamandroidea</taxon>
        <taxon>Salamandridae</taxon>
        <taxon>Pleurodelinae</taxon>
        <taxon>Pleurodeles</taxon>
    </lineage>
</organism>
<reference evidence="2" key="1">
    <citation type="journal article" date="2022" name="bioRxiv">
        <title>Sequencing and chromosome-scale assembly of the giantPleurodeles waltlgenome.</title>
        <authorList>
            <person name="Brown T."/>
            <person name="Elewa A."/>
            <person name="Iarovenko S."/>
            <person name="Subramanian E."/>
            <person name="Araus A.J."/>
            <person name="Petzold A."/>
            <person name="Susuki M."/>
            <person name="Suzuki K.-i.T."/>
            <person name="Hayashi T."/>
            <person name="Toyoda A."/>
            <person name="Oliveira C."/>
            <person name="Osipova E."/>
            <person name="Leigh N.D."/>
            <person name="Simon A."/>
            <person name="Yun M.H."/>
        </authorList>
    </citation>
    <scope>NUCLEOTIDE SEQUENCE</scope>
    <source>
        <strain evidence="2">20211129_DDA</strain>
        <tissue evidence="2">Liver</tissue>
    </source>
</reference>
<evidence type="ECO:0000313" key="3">
    <source>
        <dbReference type="Proteomes" id="UP001066276"/>
    </source>
</evidence>
<feature type="signal peptide" evidence="1">
    <location>
        <begin position="1"/>
        <end position="23"/>
    </location>
</feature>
<keyword evidence="3" id="KW-1185">Reference proteome</keyword>
<dbReference type="EMBL" id="JANPWB010000002">
    <property type="protein sequence ID" value="KAJ1205909.1"/>
    <property type="molecule type" value="Genomic_DNA"/>
</dbReference>
<feature type="chain" id="PRO_5043798623" evidence="1">
    <location>
        <begin position="24"/>
        <end position="134"/>
    </location>
</feature>
<evidence type="ECO:0000256" key="1">
    <source>
        <dbReference type="SAM" id="SignalP"/>
    </source>
</evidence>
<comment type="caution">
    <text evidence="2">The sequence shown here is derived from an EMBL/GenBank/DDBJ whole genome shotgun (WGS) entry which is preliminary data.</text>
</comment>
<sequence length="134" mass="14506">MRLCRGLGLIRAILLSEWLPSDEFTFGAPQRNRCCCCSTGDLCVGVIAQISPGAVRRALRLPLALDAEGTPYLELLLWTARPEDVMLLLAAKGGVGFHPQDRIGSWCVPRPLTGLWTSPSCRGLGPHPSRGRGI</sequence>
<keyword evidence="1" id="KW-0732">Signal</keyword>
<proteinExistence type="predicted"/>
<name>A0AAV7VW53_PLEWA</name>
<protein>
    <submittedName>
        <fullName evidence="2">Uncharacterized protein</fullName>
    </submittedName>
</protein>
<evidence type="ECO:0000313" key="2">
    <source>
        <dbReference type="EMBL" id="KAJ1205909.1"/>
    </source>
</evidence>
<accession>A0AAV7VW53</accession>
<dbReference type="AlphaFoldDB" id="A0AAV7VW53"/>